<keyword evidence="9" id="KW-1133">Transmembrane helix</keyword>
<proteinExistence type="inferred from homology"/>
<feature type="compositionally biased region" description="Low complexity" evidence="14">
    <location>
        <begin position="884"/>
        <end position="895"/>
    </location>
</feature>
<comment type="subcellular location">
    <subcellularLocation>
        <location evidence="1 12">Endoplasmic reticulum membrane</location>
        <topology evidence="1 12">Multi-pass membrane protein</topology>
    </subcellularLocation>
</comment>
<comment type="pathway">
    <text evidence="2 12">Glycolipid biosynthesis; glycosylphosphatidylinositol-anchor biosynthesis.</text>
</comment>
<evidence type="ECO:0000256" key="6">
    <source>
        <dbReference type="ARBA" id="ARBA00022679"/>
    </source>
</evidence>
<keyword evidence="11" id="KW-0325">Glycoprotein</keyword>
<keyword evidence="5 12" id="KW-0337">GPI-anchor biosynthesis</keyword>
<feature type="region of interest" description="Disordered" evidence="14">
    <location>
        <begin position="822"/>
        <end position="941"/>
    </location>
</feature>
<evidence type="ECO:0000256" key="9">
    <source>
        <dbReference type="ARBA" id="ARBA00022989"/>
    </source>
</evidence>
<feature type="compositionally biased region" description="Pro residues" evidence="14">
    <location>
        <begin position="831"/>
        <end position="849"/>
    </location>
</feature>
<feature type="coiled-coil region" evidence="13">
    <location>
        <begin position="619"/>
        <end position="653"/>
    </location>
</feature>
<dbReference type="CDD" id="cd16020">
    <property type="entry name" value="GPI_EPT_1"/>
    <property type="match status" value="1"/>
</dbReference>
<evidence type="ECO:0000256" key="14">
    <source>
        <dbReference type="SAM" id="MobiDB-lite"/>
    </source>
</evidence>
<dbReference type="PANTHER" id="PTHR12250">
    <property type="entry name" value="PHOSPHATIDYLINOSITOL GLYCAN, CLASS N"/>
    <property type="match status" value="1"/>
</dbReference>
<keyword evidence="15" id="KW-0732">Signal</keyword>
<sequence>MLSALVFSVLFHVFLVWTIFQCCFTSPIVNGAQRFKLPSSHTPAKRLVLIVVDGLRADLLFTPNGFPDSLRYQAGSRVDVVAPHLRSIIQSRGAFGISHARVPAESIPGHVAIAAGIHEDGSEGRLWKTNSAAFDSVFNCSDRTYSFGSSDTVPMFSEGVVEGRVKEWSLSKDEEGFLTNATSLDARVFNELKTLFANATSDPKLHTELNEPKSIFFLHLPGLATTGNSYGPFSEEYMQNIIAVDNIVREVEILLRTSYNEKEGEEETAYVFTSSHGMSLAGKHGDGHPDNTRLPLVVWGKGVRGPLPDPSMLDSSSQGQTAAKTTHDRYSAPWGLGGLLRQDISQVDLAPLIATLLGIEWPKHSVGVLPGLRPLDSEPMESGFVSFVDYNEGMALAAEVNARVILEQLKAKEEHKRFMEPFYKPFAPLSSSASLSSIAAMIQQREFVQARVEAYGLIQLGLQGLRYVETYNQTLFRAMIVFTYLGWMIYVYNALTIGVSRPSESGGAQQNVVEKDTKTKSSGIAKAKASWKLVGRTLALVVCIRLGSRFWTEKAPWTYFVYVAWPCLFWGEVAGTVLSGFVLVRAPSSWVSTSVMSGLGKLRMSITSEDATKELSGEKDEVLQKLNQLDNIIKLLNEQKAATEERKRVTEKRWEEKLGRMREKERERNNSLELKQERRGEKDAFALESRDVVSELYRLMQDDIQKREERRIEQAFQPGPEKIIEELTKQNQELRDLLRSVSESWGADSERRHIDTMNAVREIAHEEIPFNLQGYLDEFAKSLASEVRILLSEVGKIREERRALQHELGYLLNIRSKYGPGGEFDPDWKPEGPPTEVPPPPPPPPPPPEHAQARPGWRQTAQSSKKKGKQRAHPPPSLGQQVPSWTQWQSESQSQPVPEFTQGSSTLFGSRKAGASRKEPTIPASSWATWQPDPRIQPTPHIESILLIPESSPGLFGPRTPRPTI</sequence>
<evidence type="ECO:0000313" key="17">
    <source>
        <dbReference type="EMBL" id="KAK7462448.1"/>
    </source>
</evidence>
<evidence type="ECO:0000256" key="13">
    <source>
        <dbReference type="SAM" id="Coils"/>
    </source>
</evidence>
<feature type="chain" id="PRO_5046264357" description="GPI ethanolamine phosphate transferase 1" evidence="15">
    <location>
        <begin position="26"/>
        <end position="965"/>
    </location>
</feature>
<feature type="signal peptide" evidence="15">
    <location>
        <begin position="1"/>
        <end position="25"/>
    </location>
</feature>
<evidence type="ECO:0000256" key="10">
    <source>
        <dbReference type="ARBA" id="ARBA00023136"/>
    </source>
</evidence>
<comment type="function">
    <text evidence="12">Ethanolamine phosphate transferase involved in glycosylphosphatidylinositol-anchor biosynthesis. Transfers ethanolamine phosphate to the first alpha-1,4-linked mannose of the glycosylphosphatidylinositol precursor of GPI-anchor.</text>
</comment>
<keyword evidence="13" id="KW-0175">Coiled coil</keyword>
<accession>A0ABR1JLW7</accession>
<dbReference type="InterPro" id="IPR017852">
    <property type="entry name" value="GPI_EtnP_transferase_1_C"/>
</dbReference>
<protein>
    <recommendedName>
        <fullName evidence="4 12">GPI ethanolamine phosphate transferase 1</fullName>
        <ecNumber evidence="12">2.-.-.-</ecNumber>
    </recommendedName>
</protein>
<dbReference type="Pfam" id="PF04987">
    <property type="entry name" value="PigN"/>
    <property type="match status" value="1"/>
</dbReference>
<comment type="similarity">
    <text evidence="3 12">Belongs to the PIGG/PIGN/PIGO family. PIGN subfamily.</text>
</comment>
<keyword evidence="8 12" id="KW-0256">Endoplasmic reticulum</keyword>
<evidence type="ECO:0000256" key="4">
    <source>
        <dbReference type="ARBA" id="ARBA00020831"/>
    </source>
</evidence>
<dbReference type="EMBL" id="JBANRG010000011">
    <property type="protein sequence ID" value="KAK7462448.1"/>
    <property type="molecule type" value="Genomic_DNA"/>
</dbReference>
<dbReference type="SUPFAM" id="SSF53649">
    <property type="entry name" value="Alkaline phosphatase-like"/>
    <property type="match status" value="1"/>
</dbReference>
<organism evidence="17 18">
    <name type="scientific">Marasmiellus scandens</name>
    <dbReference type="NCBI Taxonomy" id="2682957"/>
    <lineage>
        <taxon>Eukaryota</taxon>
        <taxon>Fungi</taxon>
        <taxon>Dikarya</taxon>
        <taxon>Basidiomycota</taxon>
        <taxon>Agaricomycotina</taxon>
        <taxon>Agaricomycetes</taxon>
        <taxon>Agaricomycetidae</taxon>
        <taxon>Agaricales</taxon>
        <taxon>Marasmiineae</taxon>
        <taxon>Omphalotaceae</taxon>
        <taxon>Marasmiellus</taxon>
    </lineage>
</organism>
<evidence type="ECO:0000256" key="7">
    <source>
        <dbReference type="ARBA" id="ARBA00022692"/>
    </source>
</evidence>
<keyword evidence="18" id="KW-1185">Reference proteome</keyword>
<evidence type="ECO:0000256" key="1">
    <source>
        <dbReference type="ARBA" id="ARBA00004477"/>
    </source>
</evidence>
<evidence type="ECO:0000313" key="18">
    <source>
        <dbReference type="Proteomes" id="UP001498398"/>
    </source>
</evidence>
<dbReference type="InterPro" id="IPR017850">
    <property type="entry name" value="Alkaline_phosphatase_core_sf"/>
</dbReference>
<dbReference type="EC" id="2.-.-.-" evidence="12"/>
<feature type="domain" description="GPI ethanolamine phosphate transferase 1 C-terminal" evidence="16">
    <location>
        <begin position="463"/>
        <end position="574"/>
    </location>
</feature>
<evidence type="ECO:0000256" key="11">
    <source>
        <dbReference type="ARBA" id="ARBA00023180"/>
    </source>
</evidence>
<gene>
    <name evidence="17" type="primary">MCD4_1</name>
    <name evidence="17" type="ORF">VKT23_008047</name>
</gene>
<evidence type="ECO:0000256" key="2">
    <source>
        <dbReference type="ARBA" id="ARBA00004687"/>
    </source>
</evidence>
<evidence type="ECO:0000256" key="5">
    <source>
        <dbReference type="ARBA" id="ARBA00022502"/>
    </source>
</evidence>
<evidence type="ECO:0000256" key="15">
    <source>
        <dbReference type="SAM" id="SignalP"/>
    </source>
</evidence>
<evidence type="ECO:0000256" key="8">
    <source>
        <dbReference type="ARBA" id="ARBA00022824"/>
    </source>
</evidence>
<dbReference type="InterPro" id="IPR037671">
    <property type="entry name" value="PIGN_N"/>
</dbReference>
<keyword evidence="6 12" id="KW-0808">Transferase</keyword>
<evidence type="ECO:0000256" key="3">
    <source>
        <dbReference type="ARBA" id="ARBA00008400"/>
    </source>
</evidence>
<dbReference type="Proteomes" id="UP001498398">
    <property type="component" value="Unassembled WGS sequence"/>
</dbReference>
<reference evidence="17 18" key="1">
    <citation type="submission" date="2024-01" db="EMBL/GenBank/DDBJ databases">
        <title>A draft genome for the cacao thread blight pathogen Marasmiellus scandens.</title>
        <authorList>
            <person name="Baruah I.K."/>
            <person name="Leung J."/>
            <person name="Bukari Y."/>
            <person name="Amoako-Attah I."/>
            <person name="Meinhardt L.W."/>
            <person name="Bailey B.A."/>
            <person name="Cohen S.P."/>
        </authorList>
    </citation>
    <scope>NUCLEOTIDE SEQUENCE [LARGE SCALE GENOMIC DNA]</scope>
    <source>
        <strain evidence="17 18">GH-19</strain>
    </source>
</reference>
<keyword evidence="7" id="KW-0812">Transmembrane</keyword>
<evidence type="ECO:0000259" key="16">
    <source>
        <dbReference type="Pfam" id="PF04987"/>
    </source>
</evidence>
<dbReference type="PANTHER" id="PTHR12250:SF0">
    <property type="entry name" value="GPI ETHANOLAMINE PHOSPHATE TRANSFERASE 1"/>
    <property type="match status" value="1"/>
</dbReference>
<evidence type="ECO:0000256" key="12">
    <source>
        <dbReference type="RuleBase" id="RU367138"/>
    </source>
</evidence>
<comment type="caution">
    <text evidence="17">The sequence shown here is derived from an EMBL/GenBank/DDBJ whole genome shotgun (WGS) entry which is preliminary data.</text>
</comment>
<keyword evidence="10" id="KW-0472">Membrane</keyword>
<dbReference type="Gene3D" id="3.40.720.10">
    <property type="entry name" value="Alkaline Phosphatase, subunit A"/>
    <property type="match status" value="2"/>
</dbReference>
<dbReference type="InterPro" id="IPR007070">
    <property type="entry name" value="GPI_EtnP_transferase_1"/>
</dbReference>
<name>A0ABR1JLW7_9AGAR</name>